<dbReference type="Gene3D" id="3.10.180.10">
    <property type="entry name" value="2,3-Dihydroxybiphenyl 1,2-Dioxygenase, domain 1"/>
    <property type="match status" value="1"/>
</dbReference>
<reference evidence="2" key="2">
    <citation type="submission" date="2015-01" db="EMBL/GenBank/DDBJ databases">
        <title>Evolutionary Origins and Diversification of the Mycorrhizal Mutualists.</title>
        <authorList>
            <consortium name="DOE Joint Genome Institute"/>
            <consortium name="Mycorrhizal Genomics Consortium"/>
            <person name="Kohler A."/>
            <person name="Kuo A."/>
            <person name="Nagy L.G."/>
            <person name="Floudas D."/>
            <person name="Copeland A."/>
            <person name="Barry K.W."/>
            <person name="Cichocki N."/>
            <person name="Veneault-Fourrey C."/>
            <person name="LaButti K."/>
            <person name="Lindquist E.A."/>
            <person name="Lipzen A."/>
            <person name="Lundell T."/>
            <person name="Morin E."/>
            <person name="Murat C."/>
            <person name="Riley R."/>
            <person name="Ohm R."/>
            <person name="Sun H."/>
            <person name="Tunlid A."/>
            <person name="Henrissat B."/>
            <person name="Grigoriev I.V."/>
            <person name="Hibbett D.S."/>
            <person name="Martin F."/>
        </authorList>
    </citation>
    <scope>NUCLEOTIDE SEQUENCE [LARGE SCALE GENOMIC DNA]</scope>
    <source>
        <strain evidence="2">Zn</strain>
    </source>
</reference>
<proteinExistence type="predicted"/>
<dbReference type="HOGENOM" id="CLU_2868241_0_0_1"/>
<evidence type="ECO:0000313" key="2">
    <source>
        <dbReference type="Proteomes" id="UP000054321"/>
    </source>
</evidence>
<accession>A0A0C3E3R9</accession>
<organism evidence="1 2">
    <name type="scientific">Oidiodendron maius (strain Zn)</name>
    <dbReference type="NCBI Taxonomy" id="913774"/>
    <lineage>
        <taxon>Eukaryota</taxon>
        <taxon>Fungi</taxon>
        <taxon>Dikarya</taxon>
        <taxon>Ascomycota</taxon>
        <taxon>Pezizomycotina</taxon>
        <taxon>Leotiomycetes</taxon>
        <taxon>Leotiomycetes incertae sedis</taxon>
        <taxon>Myxotrichaceae</taxon>
        <taxon>Oidiodendron</taxon>
    </lineage>
</organism>
<dbReference type="InParanoid" id="A0A0C3E3R9"/>
<dbReference type="AlphaFoldDB" id="A0A0C3E3R9"/>
<reference evidence="1 2" key="1">
    <citation type="submission" date="2014-04" db="EMBL/GenBank/DDBJ databases">
        <authorList>
            <consortium name="DOE Joint Genome Institute"/>
            <person name="Kuo A."/>
            <person name="Martino E."/>
            <person name="Perotto S."/>
            <person name="Kohler A."/>
            <person name="Nagy L.G."/>
            <person name="Floudas D."/>
            <person name="Copeland A."/>
            <person name="Barry K.W."/>
            <person name="Cichocki N."/>
            <person name="Veneault-Fourrey C."/>
            <person name="LaButti K."/>
            <person name="Lindquist E.A."/>
            <person name="Lipzen A."/>
            <person name="Lundell T."/>
            <person name="Morin E."/>
            <person name="Murat C."/>
            <person name="Sun H."/>
            <person name="Tunlid A."/>
            <person name="Henrissat B."/>
            <person name="Grigoriev I.V."/>
            <person name="Hibbett D.S."/>
            <person name="Martin F."/>
            <person name="Nordberg H.P."/>
            <person name="Cantor M.N."/>
            <person name="Hua S.X."/>
        </authorList>
    </citation>
    <scope>NUCLEOTIDE SEQUENCE [LARGE SCALE GENOMIC DNA]</scope>
    <source>
        <strain evidence="1 2">Zn</strain>
    </source>
</reference>
<sequence length="64" mass="7235">MSLVVKYFDYSWDPTGVMIEHYTDGDTVNKDTLIGFGPACHESLPVWGPDVPHKFLDLEFQCTA</sequence>
<evidence type="ECO:0000313" key="1">
    <source>
        <dbReference type="EMBL" id="KIN09018.1"/>
    </source>
</evidence>
<keyword evidence="2" id="KW-1185">Reference proteome</keyword>
<dbReference type="InterPro" id="IPR029068">
    <property type="entry name" value="Glyas_Bleomycin-R_OHBP_Dase"/>
</dbReference>
<name>A0A0C3E3R9_OIDMZ</name>
<dbReference type="EMBL" id="KN832870">
    <property type="protein sequence ID" value="KIN09018.1"/>
    <property type="molecule type" value="Genomic_DNA"/>
</dbReference>
<protein>
    <submittedName>
        <fullName evidence="1">Uncharacterized protein</fullName>
    </submittedName>
</protein>
<gene>
    <name evidence="1" type="ORF">OIDMADRAFT_48854</name>
</gene>
<dbReference type="Proteomes" id="UP000054321">
    <property type="component" value="Unassembled WGS sequence"/>
</dbReference>
<dbReference type="OrthoDB" id="3360610at2759"/>